<keyword evidence="2" id="KW-1185">Reference proteome</keyword>
<protein>
    <recommendedName>
        <fullName evidence="3">CoA-dependent acyltransferase</fullName>
    </recommendedName>
</protein>
<dbReference type="AlphaFoldDB" id="A0A395I2I1"/>
<reference evidence="1 2" key="1">
    <citation type="submission" date="2018-02" db="EMBL/GenBank/DDBJ databases">
        <title>The genomes of Aspergillus section Nigri reveals drivers in fungal speciation.</title>
        <authorList>
            <consortium name="DOE Joint Genome Institute"/>
            <person name="Vesth T.C."/>
            <person name="Nybo J."/>
            <person name="Theobald S."/>
            <person name="Brandl J."/>
            <person name="Frisvad J.C."/>
            <person name="Nielsen K.F."/>
            <person name="Lyhne E.K."/>
            <person name="Kogle M.E."/>
            <person name="Kuo A."/>
            <person name="Riley R."/>
            <person name="Clum A."/>
            <person name="Nolan M."/>
            <person name="Lipzen A."/>
            <person name="Salamov A."/>
            <person name="Henrissat B."/>
            <person name="Wiebenga A."/>
            <person name="De vries R.P."/>
            <person name="Grigoriev I.V."/>
            <person name="Mortensen U.H."/>
            <person name="Andersen M.R."/>
            <person name="Baker S.E."/>
        </authorList>
    </citation>
    <scope>NUCLEOTIDE SEQUENCE [LARGE SCALE GENOMIC DNA]</scope>
    <source>
        <strain evidence="1 2">CBS 101889</strain>
    </source>
</reference>
<evidence type="ECO:0008006" key="3">
    <source>
        <dbReference type="Google" id="ProtNLM"/>
    </source>
</evidence>
<dbReference type="InterPro" id="IPR023213">
    <property type="entry name" value="CAT-like_dom_sf"/>
</dbReference>
<dbReference type="PANTHER" id="PTHR42034">
    <property type="entry name" value="CHROMOSOME 7, WHOLE GENOME SHOTGUN SEQUENCE-RELATED"/>
    <property type="match status" value="1"/>
</dbReference>
<evidence type="ECO:0000313" key="1">
    <source>
        <dbReference type="EMBL" id="RAL13388.1"/>
    </source>
</evidence>
<sequence>MPSTPNTDYTWKPVSRTRWERPTDEAEQFYTSLAKAHEGTGRTFFAMTGFIALSLPIAAESSRPEIETRMEDALRKAWLQLRYAHPTIASRVEYSRLEGRCKKVYETFSSSCMQEDWLDRTFCVVDEGVTGIEWCNCDPPVPELPTLFLIKTPYRDEGRIRADVVLRAHHDIIDGVGTLMLFDNLLGHAARAYEEQSAYELPRFGGEWVNLSPSLRVAASIPAQMMPAQEERMREVLEFNAGLRRGVEVASVPFKQDSALPGRHQRVAITLAAETTKRLLETCRAARLSITHAYHTAVALCVRDAQDRRPTERMVRYVNYSLINERSRCAEPYSTPAHPAAVYHSVSGRGLAVDLVVPASSDSADVAADSTRRHEFKETAGTIRDFYLGIRDDAEHINLVPAYWAMSTLSYPADGKTPPVPPRNETPSVSISSMGVLDSMIQHRHGDFEVDDPWVTGEELGTGLGLFLGTWKGRLTLSAAYNEAFHEQKEVLEFLQKCNGQTIRGLGVEQQD</sequence>
<evidence type="ECO:0000313" key="2">
    <source>
        <dbReference type="Proteomes" id="UP000248961"/>
    </source>
</evidence>
<dbReference type="VEuPathDB" id="FungiDB:BO97DRAFT_450053"/>
<name>A0A395I2I1_ASPHC</name>
<dbReference type="RefSeq" id="XP_025552542.1">
    <property type="nucleotide sequence ID" value="XM_025698900.1"/>
</dbReference>
<dbReference type="Gene3D" id="3.30.559.10">
    <property type="entry name" value="Chloramphenicol acetyltransferase-like domain"/>
    <property type="match status" value="1"/>
</dbReference>
<organism evidence="1 2">
    <name type="scientific">Aspergillus homomorphus (strain CBS 101889)</name>
    <dbReference type="NCBI Taxonomy" id="1450537"/>
    <lineage>
        <taxon>Eukaryota</taxon>
        <taxon>Fungi</taxon>
        <taxon>Dikarya</taxon>
        <taxon>Ascomycota</taxon>
        <taxon>Pezizomycotina</taxon>
        <taxon>Eurotiomycetes</taxon>
        <taxon>Eurotiomycetidae</taxon>
        <taxon>Eurotiales</taxon>
        <taxon>Aspergillaceae</taxon>
        <taxon>Aspergillus</taxon>
        <taxon>Aspergillus subgen. Circumdati</taxon>
    </lineage>
</organism>
<dbReference type="PANTHER" id="PTHR42034:SF1">
    <property type="entry name" value="CONDENSATION DOMAIN-CONTAINING PROTEIN"/>
    <property type="match status" value="1"/>
</dbReference>
<accession>A0A395I2I1</accession>
<gene>
    <name evidence="1" type="ORF">BO97DRAFT_450053</name>
</gene>
<dbReference type="GeneID" id="37203189"/>
<dbReference type="Proteomes" id="UP000248961">
    <property type="component" value="Unassembled WGS sequence"/>
</dbReference>
<dbReference type="EMBL" id="KZ824279">
    <property type="protein sequence ID" value="RAL13388.1"/>
    <property type="molecule type" value="Genomic_DNA"/>
</dbReference>
<dbReference type="Gene3D" id="3.30.559.30">
    <property type="entry name" value="Nonribosomal peptide synthetase, condensation domain"/>
    <property type="match status" value="1"/>
</dbReference>
<dbReference type="OrthoDB" id="2548233at2759"/>
<proteinExistence type="predicted"/>